<dbReference type="SUPFAM" id="SSF47384">
    <property type="entry name" value="Homodimeric domain of signal transducing histidine kinase"/>
    <property type="match status" value="1"/>
</dbReference>
<keyword evidence="4" id="KW-0808">Transferase</keyword>
<dbReference type="CDD" id="cd00130">
    <property type="entry name" value="PAS"/>
    <property type="match status" value="5"/>
</dbReference>
<feature type="domain" description="PAS" evidence="7">
    <location>
        <begin position="109"/>
        <end position="138"/>
    </location>
</feature>
<evidence type="ECO:0000259" key="7">
    <source>
        <dbReference type="PROSITE" id="PS50112"/>
    </source>
</evidence>
<dbReference type="InterPro" id="IPR000014">
    <property type="entry name" value="PAS"/>
</dbReference>
<dbReference type="Pfam" id="PF13185">
    <property type="entry name" value="GAF_2"/>
    <property type="match status" value="1"/>
</dbReference>
<dbReference type="EC" id="2.7.13.3" evidence="2"/>
<dbReference type="InterPro" id="IPR000700">
    <property type="entry name" value="PAS-assoc_C"/>
</dbReference>
<dbReference type="SMART" id="SM00086">
    <property type="entry name" value="PAC"/>
    <property type="match status" value="6"/>
</dbReference>
<dbReference type="PROSITE" id="PS50109">
    <property type="entry name" value="HIS_KIN"/>
    <property type="match status" value="1"/>
</dbReference>
<keyword evidence="10" id="KW-1185">Reference proteome</keyword>
<evidence type="ECO:0000256" key="1">
    <source>
        <dbReference type="ARBA" id="ARBA00000085"/>
    </source>
</evidence>
<evidence type="ECO:0000256" key="5">
    <source>
        <dbReference type="ARBA" id="ARBA00022777"/>
    </source>
</evidence>
<dbReference type="InterPro" id="IPR001610">
    <property type="entry name" value="PAC"/>
</dbReference>
<dbReference type="NCBIfam" id="TIGR00229">
    <property type="entry name" value="sensory_box"/>
    <property type="match status" value="5"/>
</dbReference>
<dbReference type="InterPro" id="IPR003594">
    <property type="entry name" value="HATPase_dom"/>
</dbReference>
<dbReference type="Gene3D" id="3.30.450.40">
    <property type="match status" value="1"/>
</dbReference>
<dbReference type="InterPro" id="IPR004358">
    <property type="entry name" value="Sig_transdc_His_kin-like_C"/>
</dbReference>
<dbReference type="RefSeq" id="WP_342127085.1">
    <property type="nucleotide sequence ID" value="NZ_JBCAUS010000003.1"/>
</dbReference>
<organism evidence="9 10">
    <name type="scientific">Methanococcoides cohabitans</name>
    <dbReference type="NCBI Taxonomy" id="3136559"/>
    <lineage>
        <taxon>Archaea</taxon>
        <taxon>Methanobacteriati</taxon>
        <taxon>Methanobacteriota</taxon>
        <taxon>Stenosarchaea group</taxon>
        <taxon>Methanomicrobia</taxon>
        <taxon>Methanosarcinales</taxon>
        <taxon>Methanosarcinaceae</taxon>
        <taxon>Methanococcoides</taxon>
    </lineage>
</organism>
<dbReference type="PANTHER" id="PTHR43304">
    <property type="entry name" value="PHYTOCHROME-LIKE PROTEIN CPH1"/>
    <property type="match status" value="1"/>
</dbReference>
<name>A0ABU9KVS1_9EURY</name>
<dbReference type="PROSITE" id="PS50113">
    <property type="entry name" value="PAC"/>
    <property type="match status" value="3"/>
</dbReference>
<dbReference type="InterPro" id="IPR003661">
    <property type="entry name" value="HisK_dim/P_dom"/>
</dbReference>
<protein>
    <recommendedName>
        <fullName evidence="2">histidine kinase</fullName>
        <ecNumber evidence="2">2.7.13.3</ecNumber>
    </recommendedName>
</protein>
<feature type="domain" description="Histidine kinase" evidence="6">
    <location>
        <begin position="898"/>
        <end position="1117"/>
    </location>
</feature>
<dbReference type="InterPro" id="IPR013767">
    <property type="entry name" value="PAS_fold"/>
</dbReference>
<sequence>MNICNESTGENSIEASCIAKGIIDVINGNKGLLKIEYPCHSPDEKRWFLLKVTPLSKTYPTNVLLQHIDITDRKLAEEQIRDRGNRLDSIFRAVPAGIGVVQERILREVNDRICKMTGYSRDELLGQSARILYPTNDEFEYVGREKYSLIQKKGTGVVETQWKRKDGNIIDIILSSSPIDPDDQLKGVTFSALDITERKKAENTLIESEENYRLLAHNSLDAIWVMNKDLEFTYVSPSCYIISGYTPDEFIGTKVYDHCDDLNYQTILNFIQEGIDRLPDASGVKFEAVLRRKDGTEFPVEIVGKVLCDEDGSPIGFQGTTRDITDRKKAKQSLIESEAKFRNYIDNAPDAVFVSDLDGNYIEVNKSACRITGYSEDELVGMNFLDITPVEHHEFLLKKFNELKKNGIIDLDVQFLTKNGCKRWWNVSSSVLSDERIITFKKDITKNKSAEFELIETLKYSTQKENEITELLNSAHSILKNKDFEAVARIVFDACARTIGAKAGYVALLSETGDENKVLFLEDGGMSCFVDPELPMPVRGLRDEVYKKGNVVYHNDFMNSEWTKYMPEGHMDLPNVLFTPLRIEGKTLGLMGFSYKDGDFNENDALLAKTFGDYLAISLNNKINLDLINKSEELYRSIFESAANLITSVDENGIIVDCNSRIKNVLGYDKKEIVGNPMSKIIHPDYMDKALESLQEILETGVSYNEEYKVVKKDGTLIDVVINSSGINKSNGKYERTICLINDITEHKKAELKLYESEKKYSTIVENGNDGIIILQGDSIKFANRTMQEMAGYSYEQIVERSFIEFVSPKHVDTIKEKYRRRLNGEKVSNHYEIEIISKSGALLPVNVSASVVQYKGHPATMAILRDISSWKQARQALIASKLAAEEANRTKSEFLANVSHELRTPLNPIIGFSDILANEMAGELNEKQKKYAFTIKNHGEELLNLINHILDISNIHAGNTDLECDLFNLQKSIVEVKESRIVIASKKNVLLESHVDPQLAEIFADPVKIKDILHGLVDNAIKFTPEGGVVEIYATREDDHARISVVDTGIGISKEDRVRIFNPFMQVDGSTTRKYGGIGLGLMLAKEYVNLHSGKIWVESELGVGSKFTFTIPIVSEKANLLNTNDDPFSCGDSILNVSLNNRCS</sequence>
<dbReference type="InterPro" id="IPR013655">
    <property type="entry name" value="PAS_fold_3"/>
</dbReference>
<evidence type="ECO:0000259" key="8">
    <source>
        <dbReference type="PROSITE" id="PS50113"/>
    </source>
</evidence>
<reference evidence="9 10" key="1">
    <citation type="submission" date="2024-04" db="EMBL/GenBank/DDBJ databases">
        <title>Methanococcoides sp. LMO-2.</title>
        <authorList>
            <person name="Liang L."/>
        </authorList>
    </citation>
    <scope>NUCLEOTIDE SEQUENCE [LARGE SCALE GENOMIC DNA]</scope>
    <source>
        <strain evidence="9 10">LMO-2</strain>
    </source>
</reference>
<dbReference type="SUPFAM" id="SSF55781">
    <property type="entry name" value="GAF domain-like"/>
    <property type="match status" value="1"/>
</dbReference>
<evidence type="ECO:0000256" key="3">
    <source>
        <dbReference type="ARBA" id="ARBA00022553"/>
    </source>
</evidence>
<dbReference type="SUPFAM" id="SSF55874">
    <property type="entry name" value="ATPase domain of HSP90 chaperone/DNA topoisomerase II/histidine kinase"/>
    <property type="match status" value="1"/>
</dbReference>
<dbReference type="CDD" id="cd00082">
    <property type="entry name" value="HisKA"/>
    <property type="match status" value="1"/>
</dbReference>
<dbReference type="SMART" id="SM00388">
    <property type="entry name" value="HisKA"/>
    <property type="match status" value="1"/>
</dbReference>
<feature type="domain" description="PAS" evidence="7">
    <location>
        <begin position="631"/>
        <end position="701"/>
    </location>
</feature>
<feature type="domain" description="PAS" evidence="7">
    <location>
        <begin position="208"/>
        <end position="278"/>
    </location>
</feature>
<gene>
    <name evidence="9" type="ORF">WOA13_06230</name>
</gene>
<keyword evidence="5" id="KW-0418">Kinase</keyword>
<dbReference type="Pfam" id="PF02518">
    <property type="entry name" value="HATPase_c"/>
    <property type="match status" value="1"/>
</dbReference>
<dbReference type="CDD" id="cd16922">
    <property type="entry name" value="HATPase_EvgS-ArcB-TorS-like"/>
    <property type="match status" value="1"/>
</dbReference>
<dbReference type="InterPro" id="IPR036097">
    <property type="entry name" value="HisK_dim/P_sf"/>
</dbReference>
<comment type="catalytic activity">
    <reaction evidence="1">
        <text>ATP + protein L-histidine = ADP + protein N-phospho-L-histidine.</text>
        <dbReference type="EC" id="2.7.13.3"/>
    </reaction>
</comment>
<comment type="caution">
    <text evidence="9">The sequence shown here is derived from an EMBL/GenBank/DDBJ whole genome shotgun (WGS) entry which is preliminary data.</text>
</comment>
<dbReference type="InterPro" id="IPR005467">
    <property type="entry name" value="His_kinase_dom"/>
</dbReference>
<dbReference type="InterPro" id="IPR029016">
    <property type="entry name" value="GAF-like_dom_sf"/>
</dbReference>
<evidence type="ECO:0000313" key="9">
    <source>
        <dbReference type="EMBL" id="MEL4305424.1"/>
    </source>
</evidence>
<dbReference type="Gene3D" id="3.30.565.10">
    <property type="entry name" value="Histidine kinase-like ATPase, C-terminal domain"/>
    <property type="match status" value="1"/>
</dbReference>
<dbReference type="SUPFAM" id="SSF55785">
    <property type="entry name" value="PYP-like sensor domain (PAS domain)"/>
    <property type="match status" value="5"/>
</dbReference>
<dbReference type="PANTHER" id="PTHR43304:SF1">
    <property type="entry name" value="PAC DOMAIN-CONTAINING PROTEIN"/>
    <property type="match status" value="1"/>
</dbReference>
<dbReference type="PRINTS" id="PR00344">
    <property type="entry name" value="BCTRLSENSOR"/>
</dbReference>
<feature type="domain" description="PAS" evidence="7">
    <location>
        <begin position="337"/>
        <end position="407"/>
    </location>
</feature>
<evidence type="ECO:0000256" key="2">
    <source>
        <dbReference type="ARBA" id="ARBA00012438"/>
    </source>
</evidence>
<evidence type="ECO:0000259" key="6">
    <source>
        <dbReference type="PROSITE" id="PS50109"/>
    </source>
</evidence>
<dbReference type="PROSITE" id="PS50112">
    <property type="entry name" value="PAS"/>
    <property type="match status" value="5"/>
</dbReference>
<keyword evidence="3" id="KW-0597">Phosphoprotein</keyword>
<dbReference type="SMART" id="SM00387">
    <property type="entry name" value="HATPase_c"/>
    <property type="match status" value="1"/>
</dbReference>
<accession>A0ABU9KVS1</accession>
<evidence type="ECO:0000256" key="4">
    <source>
        <dbReference type="ARBA" id="ARBA00022679"/>
    </source>
</evidence>
<dbReference type="Gene3D" id="3.30.450.20">
    <property type="entry name" value="PAS domain"/>
    <property type="match status" value="5"/>
</dbReference>
<feature type="domain" description="PAS" evidence="7">
    <location>
        <begin position="757"/>
        <end position="826"/>
    </location>
</feature>
<dbReference type="Pfam" id="PF00512">
    <property type="entry name" value="HisKA"/>
    <property type="match status" value="1"/>
</dbReference>
<dbReference type="InterPro" id="IPR036890">
    <property type="entry name" value="HATPase_C_sf"/>
</dbReference>
<dbReference type="InterPro" id="IPR035965">
    <property type="entry name" value="PAS-like_dom_sf"/>
</dbReference>
<dbReference type="InterPro" id="IPR052162">
    <property type="entry name" value="Sensor_kinase/Photoreceptor"/>
</dbReference>
<dbReference type="Pfam" id="PF08447">
    <property type="entry name" value="PAS_3"/>
    <property type="match status" value="1"/>
</dbReference>
<dbReference type="Pfam" id="PF00989">
    <property type="entry name" value="PAS"/>
    <property type="match status" value="1"/>
</dbReference>
<feature type="domain" description="PAC" evidence="8">
    <location>
        <begin position="156"/>
        <end position="207"/>
    </location>
</feature>
<dbReference type="Pfam" id="PF13426">
    <property type="entry name" value="PAS_9"/>
    <property type="match status" value="3"/>
</dbReference>
<dbReference type="EMBL" id="JBCAUS010000003">
    <property type="protein sequence ID" value="MEL4305424.1"/>
    <property type="molecule type" value="Genomic_DNA"/>
</dbReference>
<feature type="domain" description="PAC" evidence="8">
    <location>
        <begin position="704"/>
        <end position="756"/>
    </location>
</feature>
<dbReference type="Gene3D" id="1.10.287.130">
    <property type="match status" value="1"/>
</dbReference>
<dbReference type="InterPro" id="IPR003018">
    <property type="entry name" value="GAF"/>
</dbReference>
<feature type="domain" description="PAC" evidence="8">
    <location>
        <begin position="284"/>
        <end position="336"/>
    </location>
</feature>
<evidence type="ECO:0000313" key="10">
    <source>
        <dbReference type="Proteomes" id="UP001396646"/>
    </source>
</evidence>
<dbReference type="Proteomes" id="UP001396646">
    <property type="component" value="Unassembled WGS sequence"/>
</dbReference>
<proteinExistence type="predicted"/>
<dbReference type="SMART" id="SM00091">
    <property type="entry name" value="PAS"/>
    <property type="match status" value="5"/>
</dbReference>